<gene>
    <name evidence="2" type="ORF">Acr_11g0007020</name>
</gene>
<feature type="compositionally biased region" description="Gly residues" evidence="1">
    <location>
        <begin position="43"/>
        <end position="53"/>
    </location>
</feature>
<protein>
    <submittedName>
        <fullName evidence="2">Protein kinase superfamily protein</fullName>
    </submittedName>
</protein>
<evidence type="ECO:0000256" key="1">
    <source>
        <dbReference type="SAM" id="MobiDB-lite"/>
    </source>
</evidence>
<keyword evidence="2" id="KW-0808">Transferase</keyword>
<evidence type="ECO:0000313" key="3">
    <source>
        <dbReference type="Proteomes" id="UP000585474"/>
    </source>
</evidence>
<accession>A0A7J0FD83</accession>
<organism evidence="2 3">
    <name type="scientific">Actinidia rufa</name>
    <dbReference type="NCBI Taxonomy" id="165716"/>
    <lineage>
        <taxon>Eukaryota</taxon>
        <taxon>Viridiplantae</taxon>
        <taxon>Streptophyta</taxon>
        <taxon>Embryophyta</taxon>
        <taxon>Tracheophyta</taxon>
        <taxon>Spermatophyta</taxon>
        <taxon>Magnoliopsida</taxon>
        <taxon>eudicotyledons</taxon>
        <taxon>Gunneridae</taxon>
        <taxon>Pentapetalae</taxon>
        <taxon>asterids</taxon>
        <taxon>Ericales</taxon>
        <taxon>Actinidiaceae</taxon>
        <taxon>Actinidia</taxon>
    </lineage>
</organism>
<feature type="compositionally biased region" description="Basic and acidic residues" evidence="1">
    <location>
        <begin position="1"/>
        <end position="27"/>
    </location>
</feature>
<dbReference type="EMBL" id="BJWL01000011">
    <property type="protein sequence ID" value="GFY96396.1"/>
    <property type="molecule type" value="Genomic_DNA"/>
</dbReference>
<evidence type="ECO:0000313" key="2">
    <source>
        <dbReference type="EMBL" id="GFY96396.1"/>
    </source>
</evidence>
<dbReference type="AlphaFoldDB" id="A0A7J0FD83"/>
<dbReference type="Proteomes" id="UP000585474">
    <property type="component" value="Unassembled WGS sequence"/>
</dbReference>
<feature type="region of interest" description="Disordered" evidence="1">
    <location>
        <begin position="1"/>
        <end position="76"/>
    </location>
</feature>
<dbReference type="GO" id="GO:0016301">
    <property type="term" value="F:kinase activity"/>
    <property type="evidence" value="ECO:0007669"/>
    <property type="project" value="UniProtKB-KW"/>
</dbReference>
<reference evidence="2 3" key="1">
    <citation type="submission" date="2019-07" db="EMBL/GenBank/DDBJ databases">
        <title>De Novo Assembly of kiwifruit Actinidia rufa.</title>
        <authorList>
            <person name="Sugita-Konishi S."/>
            <person name="Sato K."/>
            <person name="Mori E."/>
            <person name="Abe Y."/>
            <person name="Kisaki G."/>
            <person name="Hamano K."/>
            <person name="Suezawa K."/>
            <person name="Otani M."/>
            <person name="Fukuda T."/>
            <person name="Manabe T."/>
            <person name="Gomi K."/>
            <person name="Tabuchi M."/>
            <person name="Akimitsu K."/>
            <person name="Kataoka I."/>
        </authorList>
    </citation>
    <scope>NUCLEOTIDE SEQUENCE [LARGE SCALE GENOMIC DNA]</scope>
    <source>
        <strain evidence="3">cv. Fuchu</strain>
    </source>
</reference>
<sequence>MEVRFGGRERESSFDSKSERHDIEVWSRRTATGSGGRSPDPGALGGGVGGLGGRGERDKEERESQQSQLQLQHHGF</sequence>
<comment type="caution">
    <text evidence="2">The sequence shown here is derived from an EMBL/GenBank/DDBJ whole genome shotgun (WGS) entry which is preliminary data.</text>
</comment>
<name>A0A7J0FD83_9ERIC</name>
<feature type="compositionally biased region" description="Basic and acidic residues" evidence="1">
    <location>
        <begin position="54"/>
        <end position="64"/>
    </location>
</feature>
<proteinExistence type="predicted"/>
<keyword evidence="3" id="KW-1185">Reference proteome</keyword>
<keyword evidence="2" id="KW-0418">Kinase</keyword>
<feature type="compositionally biased region" description="Low complexity" evidence="1">
    <location>
        <begin position="65"/>
        <end position="76"/>
    </location>
</feature>